<organism evidence="1 2">
    <name type="scientific">Candidatus Onthousia excrementipullorum</name>
    <dbReference type="NCBI Taxonomy" id="2840884"/>
    <lineage>
        <taxon>Bacteria</taxon>
        <taxon>Bacillati</taxon>
        <taxon>Bacillota</taxon>
        <taxon>Bacilli</taxon>
        <taxon>Candidatus Onthousia</taxon>
    </lineage>
</organism>
<comment type="caution">
    <text evidence="1">The sequence shown here is derived from an EMBL/GenBank/DDBJ whole genome shotgun (WGS) entry which is preliminary data.</text>
</comment>
<dbReference type="Proteomes" id="UP000824232">
    <property type="component" value="Unassembled WGS sequence"/>
</dbReference>
<dbReference type="EMBL" id="DVHC01000022">
    <property type="protein sequence ID" value="HIR58785.1"/>
    <property type="molecule type" value="Genomic_DNA"/>
</dbReference>
<protein>
    <submittedName>
        <fullName evidence="1">Uncharacterized protein</fullName>
    </submittedName>
</protein>
<dbReference type="AlphaFoldDB" id="A0A9D1DTH1"/>
<evidence type="ECO:0000313" key="1">
    <source>
        <dbReference type="EMBL" id="HIR58785.1"/>
    </source>
</evidence>
<reference evidence="1" key="2">
    <citation type="journal article" date="2021" name="PeerJ">
        <title>Extensive microbial diversity within the chicken gut microbiome revealed by metagenomics and culture.</title>
        <authorList>
            <person name="Gilroy R."/>
            <person name="Ravi A."/>
            <person name="Getino M."/>
            <person name="Pursley I."/>
            <person name="Horton D.L."/>
            <person name="Alikhan N.F."/>
            <person name="Baker D."/>
            <person name="Gharbi K."/>
            <person name="Hall N."/>
            <person name="Watson M."/>
            <person name="Adriaenssens E.M."/>
            <person name="Foster-Nyarko E."/>
            <person name="Jarju S."/>
            <person name="Secka A."/>
            <person name="Antonio M."/>
            <person name="Oren A."/>
            <person name="Chaudhuri R.R."/>
            <person name="La Ragione R."/>
            <person name="Hildebrand F."/>
            <person name="Pallen M.J."/>
        </authorList>
    </citation>
    <scope>NUCLEOTIDE SEQUENCE</scope>
    <source>
        <strain evidence="1">CHK184-20233</strain>
    </source>
</reference>
<evidence type="ECO:0000313" key="2">
    <source>
        <dbReference type="Proteomes" id="UP000824232"/>
    </source>
</evidence>
<proteinExistence type="predicted"/>
<sequence>MSLNEIYEYYDKTEKYYINLDEQLVKEIIKEYRKSGPYINYKGNVIKGLLYNYSYLKKKGKHKTLDKILNKYNINYTYSINSSIYDLLGKNKGGVILSPGVISEEDDGLLYKLKTNIGIIKVYKASEIFKNTKSAYIFKRNLRNCCHVRSFDFLSENKDYKTVLSYNKNLFVGGYFHSYLEKDDITIDIASNALYKDKEDKEKVLNGDVLAKLTYDEVMTEFMKLLEEIPDLDPDDDKLQVLALYYGKKKGIK</sequence>
<accession>A0A9D1DTH1</accession>
<gene>
    <name evidence="1" type="ORF">IAB38_01925</name>
</gene>
<reference evidence="1" key="1">
    <citation type="submission" date="2020-10" db="EMBL/GenBank/DDBJ databases">
        <authorList>
            <person name="Gilroy R."/>
        </authorList>
    </citation>
    <scope>NUCLEOTIDE SEQUENCE</scope>
    <source>
        <strain evidence="1">CHK184-20233</strain>
    </source>
</reference>
<name>A0A9D1DTH1_9FIRM</name>